<dbReference type="CDD" id="cd00051">
    <property type="entry name" value="EFh"/>
    <property type="match status" value="1"/>
</dbReference>
<evidence type="ECO:0000313" key="4">
    <source>
        <dbReference type="EMBL" id="KAJ3700056.1"/>
    </source>
</evidence>
<dbReference type="Proteomes" id="UP001210211">
    <property type="component" value="Unassembled WGS sequence"/>
</dbReference>
<organism evidence="4 5">
    <name type="scientific">Rhynchospora tenuis</name>
    <dbReference type="NCBI Taxonomy" id="198213"/>
    <lineage>
        <taxon>Eukaryota</taxon>
        <taxon>Viridiplantae</taxon>
        <taxon>Streptophyta</taxon>
        <taxon>Embryophyta</taxon>
        <taxon>Tracheophyta</taxon>
        <taxon>Spermatophyta</taxon>
        <taxon>Magnoliopsida</taxon>
        <taxon>Liliopsida</taxon>
        <taxon>Poales</taxon>
        <taxon>Cyperaceae</taxon>
        <taxon>Cyperoideae</taxon>
        <taxon>Rhynchosporeae</taxon>
        <taxon>Rhynchospora</taxon>
    </lineage>
</organism>
<protein>
    <recommendedName>
        <fullName evidence="3">EF-hand domain-containing protein</fullName>
    </recommendedName>
</protein>
<evidence type="ECO:0000259" key="3">
    <source>
        <dbReference type="PROSITE" id="PS50222"/>
    </source>
</evidence>
<keyword evidence="1" id="KW-0677">Repeat</keyword>
<evidence type="ECO:0000313" key="5">
    <source>
        <dbReference type="Proteomes" id="UP001210211"/>
    </source>
</evidence>
<dbReference type="AlphaFoldDB" id="A0AAD5ZLK3"/>
<dbReference type="FunFam" id="1.10.238.10:FF:000003">
    <property type="entry name" value="Calmodulin A"/>
    <property type="match status" value="1"/>
</dbReference>
<dbReference type="SUPFAM" id="SSF47473">
    <property type="entry name" value="EF-hand"/>
    <property type="match status" value="1"/>
</dbReference>
<comment type="caution">
    <text evidence="4">The sequence shown here is derived from an EMBL/GenBank/DDBJ whole genome shotgun (WGS) entry which is preliminary data.</text>
</comment>
<evidence type="ECO:0000256" key="1">
    <source>
        <dbReference type="ARBA" id="ARBA00022737"/>
    </source>
</evidence>
<accession>A0AAD5ZLK3</accession>
<sequence>MVPNCIPTGFNSYYLKYLAYFGIFIPQSDSTSCPVENFQENRTNVSQFDNDIDVKEVSITRVDLKNVMQDVCQFSTEEEDIGDNMLDYQEFFALFEDKEPSLDEIWEAFSIFDQDSDGFFDARDLQRVLINLGLQGGTNLNTCQHMIELYDRGGDRKINSSDFCRILESSLL</sequence>
<dbReference type="InterPro" id="IPR011992">
    <property type="entry name" value="EF-hand-dom_pair"/>
</dbReference>
<dbReference type="EMBL" id="JAMRDG010000001">
    <property type="protein sequence ID" value="KAJ3700056.1"/>
    <property type="molecule type" value="Genomic_DNA"/>
</dbReference>
<reference evidence="4 5" key="1">
    <citation type="journal article" date="2022" name="Cell">
        <title>Repeat-based holocentromeres influence genome architecture and karyotype evolution.</title>
        <authorList>
            <person name="Hofstatter P.G."/>
            <person name="Thangavel G."/>
            <person name="Lux T."/>
            <person name="Neumann P."/>
            <person name="Vondrak T."/>
            <person name="Novak P."/>
            <person name="Zhang M."/>
            <person name="Costa L."/>
            <person name="Castellani M."/>
            <person name="Scott A."/>
            <person name="Toegelov H."/>
            <person name="Fuchs J."/>
            <person name="Mata-Sucre Y."/>
            <person name="Dias Y."/>
            <person name="Vanzela A.L.L."/>
            <person name="Huettel B."/>
            <person name="Almeida C.C.S."/>
            <person name="Simkova H."/>
            <person name="Souza G."/>
            <person name="Pedrosa-Harand A."/>
            <person name="Macas J."/>
            <person name="Mayer K.F.X."/>
            <person name="Houben A."/>
            <person name="Marques A."/>
        </authorList>
    </citation>
    <scope>NUCLEOTIDE SEQUENCE [LARGE SCALE GENOMIC DNA]</scope>
    <source>
        <strain evidence="4">RhyTen1mFocal</strain>
    </source>
</reference>
<dbReference type="Pfam" id="PF13499">
    <property type="entry name" value="EF-hand_7"/>
    <property type="match status" value="1"/>
</dbReference>
<feature type="domain" description="EF-hand" evidence="3">
    <location>
        <begin position="100"/>
        <end position="135"/>
    </location>
</feature>
<evidence type="ECO:0000256" key="2">
    <source>
        <dbReference type="ARBA" id="ARBA00022837"/>
    </source>
</evidence>
<name>A0AAD5ZLK3_9POAL</name>
<dbReference type="GO" id="GO:0005509">
    <property type="term" value="F:calcium ion binding"/>
    <property type="evidence" value="ECO:0007669"/>
    <property type="project" value="InterPro"/>
</dbReference>
<proteinExistence type="predicted"/>
<dbReference type="InterPro" id="IPR002048">
    <property type="entry name" value="EF_hand_dom"/>
</dbReference>
<keyword evidence="2" id="KW-0106">Calcium</keyword>
<dbReference type="PANTHER" id="PTHR23050">
    <property type="entry name" value="CALCIUM BINDING PROTEIN"/>
    <property type="match status" value="1"/>
</dbReference>
<dbReference type="PROSITE" id="PS50222">
    <property type="entry name" value="EF_HAND_2"/>
    <property type="match status" value="1"/>
</dbReference>
<keyword evidence="5" id="KW-1185">Reference proteome</keyword>
<gene>
    <name evidence="4" type="ORF">LUZ61_003761</name>
</gene>
<dbReference type="InterPro" id="IPR050145">
    <property type="entry name" value="Centrin_CML-like"/>
</dbReference>
<dbReference type="Gene3D" id="1.10.238.10">
    <property type="entry name" value="EF-hand"/>
    <property type="match status" value="1"/>
</dbReference>
<dbReference type="SMART" id="SM00054">
    <property type="entry name" value="EFh"/>
    <property type="match status" value="2"/>
</dbReference>